<evidence type="ECO:0000313" key="5">
    <source>
        <dbReference type="Proteomes" id="UP001303046"/>
    </source>
</evidence>
<sequence length="1698" mass="190001">MTLLSMNWLIAQCKLRSRGRLTIIVIDSVSEDDAFRPDGLGTAQKPDAQMLRLVHPPPQLITSCPNLLEIYCAWIVERLLTEDNRLWHPDEQGELPLLESFQSHWETNEMNQAIEEASVLHDRLEVALKLLPPSEVISRFTPCVYDAFSVVGSSSHPSLVQQLVSSQQYSNSSHRSIVDAPLGGHTHSEGIEDSPPGPNTSTSLDPPTSASTAGAPQQLQPGNNTPSTNPHALSILPLAQSQQQSAPGNNLLTGNLNQYTLSNAEQHLKLPAFELPDFSGELDAFPAFWELFSVTVHNNTSVPPAVKFLYLKTHLKGNAANLIASFKPTAENYEDAVRIILNTYNRPEILRSRLWDSLIEMSSSSDSVIAQRSKLCSIKATWLQMKNLNEDSGSTGTTKIILSKFPKRTREKVGELKKKGDPIWTVEELLEALDTVVQQLEMIEDTDPIKDPPCSIAFSNHPSSHSPIRCSGRPRSPSRYTDYQPSYRTPSGRSRVSPCSSPEQRSPRSLSPSFTRSSRPSVRQRYQSPVEPLCPFCRRRGHAPEYCTEVQTPQERRDVVRGLRLCWKCLRPGHWSAECSAPRCPSCSQEHHPSLCVQGRISLRRRSSRRHFYHSRSPRRNETPRRTYEYPSRESSRESRPSYWSDRNRSESPASPYRRRKGSPYPRRVEFAEHHRNSSPTTQDSVLSFKHHETTASGRNIARCRDEPRYSTSSSVKGPLPSYSSMHQQPPPQHIPRLMVISIPTVSRMTGTEQFLTVLLDSGSQSSFIRETLALELGLPFRCCKNVTTITFGGHRSLEDAVQVDLILKDQYDESVLIQPWTIDNITTVPFEGDFMTLAIQYSFVFGDNPLSYITMTDREDIPPYAQSEGKQKKGQLSRQQQDVYAQSSTTASSCESHEEPIAVVTSQSVPSVLVSSTYTHSPLSHAPNIPSSSLAQFTTSIALDSAQCAAQAASKSPVKFTHKQTTTQTPASPPSGVKSTVLTSMTPDVKRRIMSLAQEEARRNLISASNELELREIIATIERQRREAHERSNAAGKDVPLKANPYAHYFFPTLTVTEHAASYIIPHTVEELTAHQLRVVYEYIARTNSIRSQIPSLVENPPEVEMTPEVEREQVGRIVHYLRQLKSICDSAILAFQNVGTLIVCKPAHQIRYTVLMTWIHELQHFITAITVQRDLLQELMLPRFLSPAGDQDYMRATLEVFHVTEDVLREALMSSAAISAHATRLIRTLEAFQLMHVLYHQHRYTTPLDEDYQRLLVPPQTSNLPTTPETYTQSLRWWQSNFEKALRTTVTSEYLQVVEREGPLLPEAVREHGRSATSSASPPPPARSESVAKPSVAVTAASQALTPTEPSVTQGVTKKPAAAQEQPKATKNAALWTPTEDVSARRLTAASSVDPSLGKESTSESSGDSNATVAPTASRAPSVVTKLARTSDPTLADFRRSISSQKPHQDIRVATEAGKKEQQPNSPSAKSTEPSKESALSKQSSSIPRPLRAKPRSPSPSSFRGEAGLPSNRSHFGEGTSQDEPQFRARESLDRARAHSRDPPSVRSCSVHSERQSPSRRGPWHRPPCAFCLGNTHWSAECPNYRTLSERVYMAEDYRICSNCLRDHFGNCIRVDNCAYCRMPGHHPAFCVDNPYVESDVGMPARQFYQEIARRTYQRPPPGRICRRPHDYPRRRSFRQPSRSPSSSPSRGGYRY</sequence>
<dbReference type="PANTHER" id="PTHR47331">
    <property type="entry name" value="PHD-TYPE DOMAIN-CONTAINING PROTEIN"/>
    <property type="match status" value="1"/>
</dbReference>
<reference evidence="4 5" key="1">
    <citation type="submission" date="2023-08" db="EMBL/GenBank/DDBJ databases">
        <title>A Necator americanus chromosomal reference genome.</title>
        <authorList>
            <person name="Ilik V."/>
            <person name="Petrzelkova K.J."/>
            <person name="Pardy F."/>
            <person name="Fuh T."/>
            <person name="Niatou-Singa F.S."/>
            <person name="Gouil Q."/>
            <person name="Baker L."/>
            <person name="Ritchie M.E."/>
            <person name="Jex A.R."/>
            <person name="Gazzola D."/>
            <person name="Li H."/>
            <person name="Toshio Fujiwara R."/>
            <person name="Zhan B."/>
            <person name="Aroian R.V."/>
            <person name="Pafco B."/>
            <person name="Schwarz E.M."/>
        </authorList>
    </citation>
    <scope>NUCLEOTIDE SEQUENCE [LARGE SCALE GENOMIC DNA]</scope>
    <source>
        <strain evidence="4 5">Aroian</strain>
        <tissue evidence="4">Whole animal</tissue>
    </source>
</reference>
<feature type="compositionally biased region" description="Low complexity" evidence="2">
    <location>
        <begin position="1479"/>
        <end position="1488"/>
    </location>
</feature>
<dbReference type="InterPro" id="IPR001878">
    <property type="entry name" value="Znf_CCHC"/>
</dbReference>
<dbReference type="Pfam" id="PF03564">
    <property type="entry name" value="DUF1759"/>
    <property type="match status" value="1"/>
</dbReference>
<comment type="caution">
    <text evidence="4">The sequence shown here is derived from an EMBL/GenBank/DDBJ whole genome shotgun (WGS) entry which is preliminary data.</text>
</comment>
<keyword evidence="1" id="KW-0479">Metal-binding</keyword>
<feature type="region of interest" description="Disordered" evidence="2">
    <location>
        <begin position="956"/>
        <end position="982"/>
    </location>
</feature>
<feature type="compositionally biased region" description="Polar residues" evidence="2">
    <location>
        <begin position="1513"/>
        <end position="1526"/>
    </location>
</feature>
<proteinExistence type="predicted"/>
<feature type="compositionally biased region" description="Basic and acidic residues" evidence="2">
    <location>
        <begin position="619"/>
        <end position="650"/>
    </location>
</feature>
<feature type="region of interest" description="Disordered" evidence="2">
    <location>
        <begin position="171"/>
        <end position="232"/>
    </location>
</feature>
<feature type="compositionally biased region" description="Polar residues" evidence="2">
    <location>
        <begin position="1391"/>
        <end position="1417"/>
    </location>
</feature>
<feature type="region of interest" description="Disordered" evidence="2">
    <location>
        <begin position="693"/>
        <end position="733"/>
    </location>
</feature>
<accession>A0ABR1ES29</accession>
<dbReference type="InterPro" id="IPR005312">
    <property type="entry name" value="DUF1759"/>
</dbReference>
<evidence type="ECO:0000259" key="3">
    <source>
        <dbReference type="PROSITE" id="PS50158"/>
    </source>
</evidence>
<feature type="compositionally biased region" description="Basic residues" evidence="2">
    <location>
        <begin position="607"/>
        <end position="618"/>
    </location>
</feature>
<feature type="region of interest" description="Disordered" evidence="2">
    <location>
        <begin position="1457"/>
        <end position="1565"/>
    </location>
</feature>
<feature type="compositionally biased region" description="Low complexity" evidence="2">
    <location>
        <begin position="1681"/>
        <end position="1698"/>
    </location>
</feature>
<gene>
    <name evidence="4" type="primary">Necator_chrX.g25559</name>
    <name evidence="4" type="ORF">RB195_025393</name>
</gene>
<feature type="domain" description="CCHC-type" evidence="3">
    <location>
        <begin position="566"/>
        <end position="579"/>
    </location>
</feature>
<feature type="compositionally biased region" description="Polar residues" evidence="2">
    <location>
        <begin position="1465"/>
        <end position="1474"/>
    </location>
</feature>
<feature type="compositionally biased region" description="Polar residues" evidence="2">
    <location>
        <begin position="710"/>
        <end position="728"/>
    </location>
</feature>
<name>A0ABR1ES29_NECAM</name>
<keyword evidence="5" id="KW-1185">Reference proteome</keyword>
<protein>
    <recommendedName>
        <fullName evidence="3">CCHC-type domain-containing protein</fullName>
    </recommendedName>
</protein>
<feature type="compositionally biased region" description="Polar residues" evidence="2">
    <location>
        <begin position="478"/>
        <end position="526"/>
    </location>
</feature>
<feature type="compositionally biased region" description="Low complexity" evidence="2">
    <location>
        <begin position="1359"/>
        <end position="1373"/>
    </location>
</feature>
<feature type="region of interest" description="Disordered" evidence="2">
    <location>
        <begin position="451"/>
        <end position="526"/>
    </location>
</feature>
<feature type="compositionally biased region" description="Basic and acidic residues" evidence="2">
    <location>
        <begin position="1527"/>
        <end position="1546"/>
    </location>
</feature>
<dbReference type="SMART" id="SM00343">
    <property type="entry name" value="ZnF_C2HC"/>
    <property type="match status" value="3"/>
</dbReference>
<evidence type="ECO:0000256" key="2">
    <source>
        <dbReference type="SAM" id="MobiDB-lite"/>
    </source>
</evidence>
<feature type="compositionally biased region" description="Basic and acidic residues" evidence="2">
    <location>
        <begin position="1307"/>
        <end position="1316"/>
    </location>
</feature>
<evidence type="ECO:0000256" key="1">
    <source>
        <dbReference type="PROSITE-ProRule" id="PRU00047"/>
    </source>
</evidence>
<evidence type="ECO:0000313" key="4">
    <source>
        <dbReference type="EMBL" id="KAK6765454.1"/>
    </source>
</evidence>
<feature type="region of interest" description="Disordered" evidence="2">
    <location>
        <begin position="607"/>
        <end position="664"/>
    </location>
</feature>
<feature type="compositionally biased region" description="Polar residues" evidence="2">
    <location>
        <begin position="1342"/>
        <end position="1358"/>
    </location>
</feature>
<dbReference type="PROSITE" id="PS50158">
    <property type="entry name" value="ZF_CCHC"/>
    <property type="match status" value="1"/>
</dbReference>
<dbReference type="Proteomes" id="UP001303046">
    <property type="component" value="Unassembled WGS sequence"/>
</dbReference>
<organism evidence="4 5">
    <name type="scientific">Necator americanus</name>
    <name type="common">Human hookworm</name>
    <dbReference type="NCBI Taxonomy" id="51031"/>
    <lineage>
        <taxon>Eukaryota</taxon>
        <taxon>Metazoa</taxon>
        <taxon>Ecdysozoa</taxon>
        <taxon>Nematoda</taxon>
        <taxon>Chromadorea</taxon>
        <taxon>Rhabditida</taxon>
        <taxon>Rhabditina</taxon>
        <taxon>Rhabditomorpha</taxon>
        <taxon>Strongyloidea</taxon>
        <taxon>Ancylostomatidae</taxon>
        <taxon>Bunostominae</taxon>
        <taxon>Necator</taxon>
    </lineage>
</organism>
<keyword evidence="1" id="KW-0863">Zinc-finger</keyword>
<keyword evidence="1" id="KW-0862">Zinc</keyword>
<dbReference type="EMBL" id="JAVFWL010000006">
    <property type="protein sequence ID" value="KAK6765454.1"/>
    <property type="molecule type" value="Genomic_DNA"/>
</dbReference>
<feature type="region of interest" description="Disordered" evidence="2">
    <location>
        <begin position="863"/>
        <end position="902"/>
    </location>
</feature>
<feature type="region of interest" description="Disordered" evidence="2">
    <location>
        <begin position="1307"/>
        <end position="1430"/>
    </location>
</feature>
<feature type="compositionally biased region" description="Polar residues" evidence="2">
    <location>
        <begin position="875"/>
        <end position="895"/>
    </location>
</feature>
<feature type="compositionally biased region" description="Polar residues" evidence="2">
    <location>
        <begin position="457"/>
        <end position="466"/>
    </location>
</feature>
<feature type="compositionally biased region" description="Polar residues" evidence="2">
    <location>
        <begin position="199"/>
        <end position="231"/>
    </location>
</feature>
<dbReference type="PANTHER" id="PTHR47331:SF1">
    <property type="entry name" value="GAG-LIKE PROTEIN"/>
    <property type="match status" value="1"/>
</dbReference>
<feature type="region of interest" description="Disordered" evidence="2">
    <location>
        <begin position="1661"/>
        <end position="1698"/>
    </location>
</feature>